<organism evidence="2 3">
    <name type="scientific">Lingula anatina</name>
    <name type="common">Brachiopod</name>
    <name type="synonym">Lingula unguis</name>
    <dbReference type="NCBI Taxonomy" id="7574"/>
    <lineage>
        <taxon>Eukaryota</taxon>
        <taxon>Metazoa</taxon>
        <taxon>Spiralia</taxon>
        <taxon>Lophotrochozoa</taxon>
        <taxon>Brachiopoda</taxon>
        <taxon>Linguliformea</taxon>
        <taxon>Lingulata</taxon>
        <taxon>Lingulida</taxon>
        <taxon>Linguloidea</taxon>
        <taxon>Lingulidae</taxon>
        <taxon>Lingula</taxon>
    </lineage>
</organism>
<dbReference type="Gene3D" id="2.60.120.620">
    <property type="entry name" value="q2cbj1_9rhob like domain"/>
    <property type="match status" value="1"/>
</dbReference>
<gene>
    <name evidence="3" type="primary">LOC106159669</name>
</gene>
<evidence type="ECO:0000256" key="1">
    <source>
        <dbReference type="ARBA" id="ARBA00001962"/>
    </source>
</evidence>
<accession>A0A1S3HZP1</accession>
<keyword evidence="2" id="KW-1185">Reference proteome</keyword>
<dbReference type="InParanoid" id="A0A1S3HZP1"/>
<dbReference type="Proteomes" id="UP000085678">
    <property type="component" value="Unplaced"/>
</dbReference>
<dbReference type="InterPro" id="IPR008775">
    <property type="entry name" value="Phytyl_CoA_dOase-like"/>
</dbReference>
<dbReference type="PANTHER" id="PTHR20883">
    <property type="entry name" value="PHYTANOYL-COA DIOXYGENASE DOMAIN CONTAINING 1"/>
    <property type="match status" value="1"/>
</dbReference>
<reference evidence="3" key="1">
    <citation type="submission" date="2025-08" db="UniProtKB">
        <authorList>
            <consortium name="RefSeq"/>
        </authorList>
    </citation>
    <scope>IDENTIFICATION</scope>
    <source>
        <tissue evidence="3">Gonads</tissue>
    </source>
</reference>
<comment type="cofactor">
    <cofactor evidence="1">
        <name>Fe cation</name>
        <dbReference type="ChEBI" id="CHEBI:24875"/>
    </cofactor>
</comment>
<dbReference type="KEGG" id="lak:106159669"/>
<sequence length="298" mass="33804">MEDGGSRTTDGVGYQFEDNFKVTKEIKEDFSKEGFIIIRKLLDSEEVTKLRNALENDQGLKENNYARDDGEGRRTKVTLWNHPGNDVTGIISRSEKVAGTMEELLGGEVYHYHAKVIMKEPFTGGAHIWHQDYGYWYENGCLFPDMGTVWVAIDRADMSNGCLKILPRSHLAGRINHVPIGDQVGADLKRVEELSKVLPLTYVQLDPGDALFFHSNILHRSDQNNSPNRRWAFLVSFNRASNNPVYDHHHPKYTPLKKVPNSAIKSCDIKTTTDGKDFFHGPKDDFSLKQVKKAKLEA</sequence>
<dbReference type="GeneID" id="106159669"/>
<dbReference type="RefSeq" id="XP_013391482.1">
    <property type="nucleotide sequence ID" value="XM_013536028.2"/>
</dbReference>
<evidence type="ECO:0000313" key="3">
    <source>
        <dbReference type="RefSeq" id="XP_013391482.1"/>
    </source>
</evidence>
<name>A0A1S3HZP1_LINAN</name>
<dbReference type="AlphaFoldDB" id="A0A1S3HZP1"/>
<dbReference type="PANTHER" id="PTHR20883:SF51">
    <property type="entry name" value="PHYTANOYL-COA HYDROXYLASE"/>
    <property type="match status" value="1"/>
</dbReference>
<proteinExistence type="predicted"/>
<evidence type="ECO:0000313" key="2">
    <source>
        <dbReference type="Proteomes" id="UP000085678"/>
    </source>
</evidence>
<dbReference type="SUPFAM" id="SSF51197">
    <property type="entry name" value="Clavaminate synthase-like"/>
    <property type="match status" value="1"/>
</dbReference>
<dbReference type="Pfam" id="PF05721">
    <property type="entry name" value="PhyH"/>
    <property type="match status" value="1"/>
</dbReference>
<dbReference type="OrthoDB" id="445007at2759"/>
<protein>
    <submittedName>
        <fullName evidence="3">Uncharacterized protein LOC106159669</fullName>
    </submittedName>
</protein>